<evidence type="ECO:0000256" key="4">
    <source>
        <dbReference type="ARBA" id="ARBA00022801"/>
    </source>
</evidence>
<dbReference type="SUPFAM" id="SSF144091">
    <property type="entry name" value="Rhomboid-like"/>
    <property type="match status" value="1"/>
</dbReference>
<evidence type="ECO:0000256" key="7">
    <source>
        <dbReference type="SAM" id="Phobius"/>
    </source>
</evidence>
<dbReference type="InterPro" id="IPR035952">
    <property type="entry name" value="Rhomboid-like_sf"/>
</dbReference>
<keyword evidence="6 7" id="KW-0472">Membrane</keyword>
<keyword evidence="5 7" id="KW-1133">Transmembrane helix</keyword>
<evidence type="ECO:0000256" key="6">
    <source>
        <dbReference type="ARBA" id="ARBA00023136"/>
    </source>
</evidence>
<evidence type="ECO:0000313" key="10">
    <source>
        <dbReference type="Proteomes" id="UP000029507"/>
    </source>
</evidence>
<protein>
    <submittedName>
        <fullName evidence="9">Rhomboid family protein</fullName>
    </submittedName>
</protein>
<dbReference type="PANTHER" id="PTHR43731:SF14">
    <property type="entry name" value="PRESENILIN-ASSOCIATED RHOMBOID-LIKE PROTEIN, MITOCHONDRIAL"/>
    <property type="match status" value="1"/>
</dbReference>
<dbReference type="HOGENOM" id="CLU_055068_3_1_9"/>
<dbReference type="InterPro" id="IPR022764">
    <property type="entry name" value="Peptidase_S54_rhomboid_dom"/>
</dbReference>
<evidence type="ECO:0000256" key="3">
    <source>
        <dbReference type="ARBA" id="ARBA00022692"/>
    </source>
</evidence>
<evidence type="ECO:0000313" key="9">
    <source>
        <dbReference type="EMBL" id="AIQ63540.1"/>
    </source>
</evidence>
<evidence type="ECO:0000256" key="2">
    <source>
        <dbReference type="ARBA" id="ARBA00009045"/>
    </source>
</evidence>
<comment type="subcellular location">
    <subcellularLocation>
        <location evidence="1">Membrane</location>
        <topology evidence="1">Multi-pass membrane protein</topology>
    </subcellularLocation>
</comment>
<dbReference type="AlphaFoldDB" id="A0A089LTT9"/>
<feature type="transmembrane region" description="Helical" evidence="7">
    <location>
        <begin position="12"/>
        <end position="35"/>
    </location>
</feature>
<feature type="transmembrane region" description="Helical" evidence="7">
    <location>
        <begin position="161"/>
        <end position="179"/>
    </location>
</feature>
<comment type="similarity">
    <text evidence="2">Belongs to the peptidase S54 family.</text>
</comment>
<evidence type="ECO:0000256" key="1">
    <source>
        <dbReference type="ARBA" id="ARBA00004141"/>
    </source>
</evidence>
<feature type="transmembrane region" description="Helical" evidence="7">
    <location>
        <begin position="64"/>
        <end position="88"/>
    </location>
</feature>
<dbReference type="GO" id="GO:0016020">
    <property type="term" value="C:membrane"/>
    <property type="evidence" value="ECO:0007669"/>
    <property type="project" value="UniProtKB-SubCell"/>
</dbReference>
<gene>
    <name evidence="9" type="ORF">PSTEL_11065</name>
</gene>
<dbReference type="OrthoDB" id="9813074at2"/>
<feature type="domain" description="Peptidase S54 rhomboid" evidence="8">
    <location>
        <begin position="59"/>
        <end position="198"/>
    </location>
</feature>
<dbReference type="RefSeq" id="WP_038695157.1">
    <property type="nucleotide sequence ID" value="NZ_CP009286.1"/>
</dbReference>
<evidence type="ECO:0000256" key="5">
    <source>
        <dbReference type="ARBA" id="ARBA00022989"/>
    </source>
</evidence>
<dbReference type="EMBL" id="CP009286">
    <property type="protein sequence ID" value="AIQ63540.1"/>
    <property type="molecule type" value="Genomic_DNA"/>
</dbReference>
<keyword evidence="3 7" id="KW-0812">Transmembrane</keyword>
<dbReference type="GO" id="GO:0004252">
    <property type="term" value="F:serine-type endopeptidase activity"/>
    <property type="evidence" value="ECO:0007669"/>
    <property type="project" value="InterPro"/>
</dbReference>
<keyword evidence="4" id="KW-0378">Hydrolase</keyword>
<sequence>MIFIRYENWRSYLKYYPVTSIILLINLIMFLVLTFNGGSTNSDTLLRYGAIVNFGVERGEAWRYIAAIFLHNGFEHLLFNCFALLVFIPPLERLMGWWRYALLYLLGGIAGNLAAAGVWGGAMSEPTLSVGASGAIFAAYGAYLYIALFQRSLMDENSRKTLYSLLVVGIISSFITPNVGWEAHIGGLIAGFILYGLIIRLSSPRRSR</sequence>
<dbReference type="PANTHER" id="PTHR43731">
    <property type="entry name" value="RHOMBOID PROTEASE"/>
    <property type="match status" value="1"/>
</dbReference>
<accession>A0A089LTT9</accession>
<dbReference type="Proteomes" id="UP000029507">
    <property type="component" value="Chromosome"/>
</dbReference>
<dbReference type="Gene3D" id="1.20.1540.10">
    <property type="entry name" value="Rhomboid-like"/>
    <property type="match status" value="1"/>
</dbReference>
<dbReference type="KEGG" id="pste:PSTEL_11065"/>
<dbReference type="InterPro" id="IPR050925">
    <property type="entry name" value="Rhomboid_protease_S54"/>
</dbReference>
<feature type="transmembrane region" description="Helical" evidence="7">
    <location>
        <begin position="128"/>
        <end position="149"/>
    </location>
</feature>
<name>A0A089LTT9_9BACL</name>
<organism evidence="9 10">
    <name type="scientific">Paenibacillus stellifer</name>
    <dbReference type="NCBI Taxonomy" id="169760"/>
    <lineage>
        <taxon>Bacteria</taxon>
        <taxon>Bacillati</taxon>
        <taxon>Bacillota</taxon>
        <taxon>Bacilli</taxon>
        <taxon>Bacillales</taxon>
        <taxon>Paenibacillaceae</taxon>
        <taxon>Paenibacillus</taxon>
    </lineage>
</organism>
<feature type="transmembrane region" description="Helical" evidence="7">
    <location>
        <begin position="100"/>
        <end position="122"/>
    </location>
</feature>
<reference evidence="9 10" key="1">
    <citation type="submission" date="2014-08" db="EMBL/GenBank/DDBJ databases">
        <title>Comparative genomics of the Paenibacillus odorifer group.</title>
        <authorList>
            <person name="den Bakker H.C."/>
            <person name="Tsai Y.-C."/>
            <person name="Martin N."/>
            <person name="Korlach J."/>
            <person name="Wiedmann M."/>
        </authorList>
    </citation>
    <scope>NUCLEOTIDE SEQUENCE [LARGE SCALE GENOMIC DNA]</scope>
    <source>
        <strain evidence="9 10">DSM 14472</strain>
    </source>
</reference>
<proteinExistence type="inferred from homology"/>
<keyword evidence="10" id="KW-1185">Reference proteome</keyword>
<evidence type="ECO:0000259" key="8">
    <source>
        <dbReference type="Pfam" id="PF01694"/>
    </source>
</evidence>
<dbReference type="STRING" id="169760.PSTEL_11065"/>
<feature type="transmembrane region" description="Helical" evidence="7">
    <location>
        <begin position="185"/>
        <end position="203"/>
    </location>
</feature>
<dbReference type="Pfam" id="PF01694">
    <property type="entry name" value="Rhomboid"/>
    <property type="match status" value="1"/>
</dbReference>